<keyword evidence="4" id="KW-0564">Palmitate</keyword>
<evidence type="ECO:0000259" key="6">
    <source>
        <dbReference type="Pfam" id="PF13360"/>
    </source>
</evidence>
<dbReference type="RefSeq" id="WP_376864502.1">
    <property type="nucleotide sequence ID" value="NZ_JBHRYB010000001.1"/>
</dbReference>
<evidence type="ECO:0000313" key="7">
    <source>
        <dbReference type="EMBL" id="MFC3678943.1"/>
    </source>
</evidence>
<comment type="subcellular location">
    <subcellularLocation>
        <location evidence="4">Cell outer membrane</location>
        <topology evidence="4">Lipid-anchor</topology>
    </subcellularLocation>
</comment>
<dbReference type="SMART" id="SM00564">
    <property type="entry name" value="PQQ"/>
    <property type="match status" value="7"/>
</dbReference>
<feature type="domain" description="Pyrrolo-quinoline quinone repeat" evidence="6">
    <location>
        <begin position="79"/>
        <end position="307"/>
    </location>
</feature>
<dbReference type="PANTHER" id="PTHR34512:SF30">
    <property type="entry name" value="OUTER MEMBRANE PROTEIN ASSEMBLY FACTOR BAMB"/>
    <property type="match status" value="1"/>
</dbReference>
<accession>A0ABV7VS80</accession>
<name>A0ABV7VS80_9GAMM</name>
<dbReference type="InterPro" id="IPR011047">
    <property type="entry name" value="Quinoprotein_ADH-like_sf"/>
</dbReference>
<comment type="function">
    <text evidence="4">Part of the outer membrane protein assembly complex, which is involved in assembly and insertion of beta-barrel proteins into the outer membrane.</text>
</comment>
<evidence type="ECO:0000256" key="3">
    <source>
        <dbReference type="ARBA" id="ARBA00023237"/>
    </source>
</evidence>
<protein>
    <recommendedName>
        <fullName evidence="4">Outer membrane protein assembly factor BamB</fullName>
    </recommendedName>
</protein>
<dbReference type="Gene3D" id="2.130.10.10">
    <property type="entry name" value="YVTN repeat-like/Quinoprotein amine dehydrogenase"/>
    <property type="match status" value="1"/>
</dbReference>
<dbReference type="InterPro" id="IPR017687">
    <property type="entry name" value="BamB"/>
</dbReference>
<dbReference type="Proteomes" id="UP001595722">
    <property type="component" value="Unassembled WGS sequence"/>
</dbReference>
<sequence>MRISWLPAVAAVAITALLSACSSTPEKQPVAETGSLPDFEERLELDVSWRKTLGQGSGTVFSRLQVAEADGVVYAAESSGVVYALDLEDGDERWQVTLDQPITAGVSVDDGQLFVATRDGVLHCLSADDGESQWQAVLSSESVAPAGLDQRRLFVHTVDGRLTALERDSGKQAWSYENAMPVLTVRGTGTPLVLDDFVITGFATGKVVALDKTLGIPRWDKRLAVPDGRSELERLVDVDGSPIWDNGRIYAASYHGNIASLSIHGETEWEEEGSSYTSPVLALGTLYLTLDDDRIQAYDQRNGASQWLQSALQQRRLGQVAVVGTHLLVADGEGYIHALRQVDGELVGRIHMRPKPLHISYPNQGESTNWRLLRGRDFGIRSHMTPTSQGVLVYTNAGELALVTLEQNDDSAQ</sequence>
<organism evidence="7 8">
    <name type="scientific">Bacterioplanoides pacificum</name>
    <dbReference type="NCBI Taxonomy" id="1171596"/>
    <lineage>
        <taxon>Bacteria</taxon>
        <taxon>Pseudomonadati</taxon>
        <taxon>Pseudomonadota</taxon>
        <taxon>Gammaproteobacteria</taxon>
        <taxon>Oceanospirillales</taxon>
        <taxon>Oceanospirillaceae</taxon>
        <taxon>Bacterioplanoides</taxon>
    </lineage>
</organism>
<keyword evidence="8" id="KW-1185">Reference proteome</keyword>
<dbReference type="InterPro" id="IPR002372">
    <property type="entry name" value="PQQ_rpt_dom"/>
</dbReference>
<dbReference type="PANTHER" id="PTHR34512">
    <property type="entry name" value="CELL SURFACE PROTEIN"/>
    <property type="match status" value="1"/>
</dbReference>
<dbReference type="EMBL" id="JBHRYB010000001">
    <property type="protein sequence ID" value="MFC3678943.1"/>
    <property type="molecule type" value="Genomic_DNA"/>
</dbReference>
<reference evidence="8" key="1">
    <citation type="journal article" date="2019" name="Int. J. Syst. Evol. Microbiol.">
        <title>The Global Catalogue of Microorganisms (GCM) 10K type strain sequencing project: providing services to taxonomists for standard genome sequencing and annotation.</title>
        <authorList>
            <consortium name="The Broad Institute Genomics Platform"/>
            <consortium name="The Broad Institute Genome Sequencing Center for Infectious Disease"/>
            <person name="Wu L."/>
            <person name="Ma J."/>
        </authorList>
    </citation>
    <scope>NUCLEOTIDE SEQUENCE [LARGE SCALE GENOMIC DNA]</scope>
    <source>
        <strain evidence="8">KCTC 42424</strain>
    </source>
</reference>
<evidence type="ECO:0000256" key="1">
    <source>
        <dbReference type="ARBA" id="ARBA00022729"/>
    </source>
</evidence>
<gene>
    <name evidence="4 7" type="primary">bamB</name>
    <name evidence="7" type="ORF">ACFOMG_02295</name>
</gene>
<dbReference type="InterPro" id="IPR015943">
    <property type="entry name" value="WD40/YVTN_repeat-like_dom_sf"/>
</dbReference>
<dbReference type="Pfam" id="PF13360">
    <property type="entry name" value="PQQ_2"/>
    <property type="match status" value="1"/>
</dbReference>
<dbReference type="SUPFAM" id="SSF50998">
    <property type="entry name" value="Quinoprotein alcohol dehydrogenase-like"/>
    <property type="match status" value="1"/>
</dbReference>
<keyword evidence="1 4" id="KW-0732">Signal</keyword>
<dbReference type="PROSITE" id="PS51257">
    <property type="entry name" value="PROKAR_LIPOPROTEIN"/>
    <property type="match status" value="1"/>
</dbReference>
<feature type="signal peptide" evidence="5">
    <location>
        <begin position="1"/>
        <end position="22"/>
    </location>
</feature>
<keyword evidence="4" id="KW-0449">Lipoprotein</keyword>
<evidence type="ECO:0000256" key="2">
    <source>
        <dbReference type="ARBA" id="ARBA00023136"/>
    </source>
</evidence>
<evidence type="ECO:0000256" key="4">
    <source>
        <dbReference type="HAMAP-Rule" id="MF_00923"/>
    </source>
</evidence>
<dbReference type="NCBIfam" id="TIGR03300">
    <property type="entry name" value="assembly_YfgL"/>
    <property type="match status" value="1"/>
</dbReference>
<evidence type="ECO:0000256" key="5">
    <source>
        <dbReference type="SAM" id="SignalP"/>
    </source>
</evidence>
<keyword evidence="3 4" id="KW-0998">Cell outer membrane</keyword>
<dbReference type="HAMAP" id="MF_00923">
    <property type="entry name" value="OM_assembly_BamB"/>
    <property type="match status" value="1"/>
</dbReference>
<dbReference type="InterPro" id="IPR018391">
    <property type="entry name" value="PQQ_b-propeller_rpt"/>
</dbReference>
<comment type="caution">
    <text evidence="7">The sequence shown here is derived from an EMBL/GenBank/DDBJ whole genome shotgun (WGS) entry which is preliminary data.</text>
</comment>
<evidence type="ECO:0000313" key="8">
    <source>
        <dbReference type="Proteomes" id="UP001595722"/>
    </source>
</evidence>
<proteinExistence type="inferred from homology"/>
<keyword evidence="2 4" id="KW-0472">Membrane</keyword>
<comment type="subunit">
    <text evidence="4">Part of the Bam complex.</text>
</comment>
<comment type="similarity">
    <text evidence="4">Belongs to the BamB family.</text>
</comment>
<feature type="chain" id="PRO_5046477224" description="Outer membrane protein assembly factor BamB" evidence="5">
    <location>
        <begin position="23"/>
        <end position="413"/>
    </location>
</feature>